<gene>
    <name evidence="9" type="primary">ypjC</name>
    <name evidence="8" type="ORF">GA838_08760</name>
    <name evidence="9" type="ORF">OENI_0744</name>
</gene>
<evidence type="ECO:0000313" key="10">
    <source>
        <dbReference type="Proteomes" id="UP000294726"/>
    </source>
</evidence>
<comment type="subcellular location">
    <subcellularLocation>
        <location evidence="1">Cell membrane</location>
        <topology evidence="1">Multi-pass membrane protein</topology>
    </subcellularLocation>
</comment>
<name>A0A483BH60_OENOE</name>
<evidence type="ECO:0000313" key="11">
    <source>
        <dbReference type="Proteomes" id="UP001281024"/>
    </source>
</evidence>
<keyword evidence="2" id="KW-1003">Cell membrane</keyword>
<keyword evidence="5 6" id="KW-0472">Membrane</keyword>
<dbReference type="EMBL" id="WERV01000007">
    <property type="protein sequence ID" value="MDV7715815.1"/>
    <property type="molecule type" value="Genomic_DNA"/>
</dbReference>
<feature type="domain" description="DUF2179" evidence="7">
    <location>
        <begin position="224"/>
        <end position="278"/>
    </location>
</feature>
<evidence type="ECO:0000256" key="3">
    <source>
        <dbReference type="ARBA" id="ARBA00022692"/>
    </source>
</evidence>
<feature type="transmembrane region" description="Helical" evidence="6">
    <location>
        <begin position="149"/>
        <end position="171"/>
    </location>
</feature>
<dbReference type="AlphaFoldDB" id="A0A483BH60"/>
<dbReference type="InterPro" id="IPR003740">
    <property type="entry name" value="YitT"/>
</dbReference>
<keyword evidence="4 6" id="KW-1133">Transmembrane helix</keyword>
<dbReference type="Pfam" id="PF02588">
    <property type="entry name" value="YitT_membrane"/>
    <property type="match status" value="1"/>
</dbReference>
<evidence type="ECO:0000256" key="6">
    <source>
        <dbReference type="SAM" id="Phobius"/>
    </source>
</evidence>
<feature type="transmembrane region" description="Helical" evidence="6">
    <location>
        <begin position="110"/>
        <end position="129"/>
    </location>
</feature>
<dbReference type="PANTHER" id="PTHR33545">
    <property type="entry name" value="UPF0750 MEMBRANE PROTEIN YITT-RELATED"/>
    <property type="match status" value="1"/>
</dbReference>
<sequence>MTSFFKQIKPLNFVAYTIGCAFYAFALIYVNIPNKLAEGGVTGITLIFRALFSINPAITNIIFNVPILIIGFLKLGKRQILSTFYCIILLSFWLWLFQKFPILINLDHDKLISALLAGLLIGIGLGLVFRFGSTTGGSDIIARIIEQKFGVTMGKSLFAIDAIVLAMSLIYLNFAEMMYTLIMSFVSANVINFIQDGGYSAREFMIFSSQPVEIADKIMKDLERGSTYINIEGAYKRTPGKAVYVVVDPSEVRQVREIIEEIDPKAFVSIRIVSEQLGEGFTYLRKKRSIFGR</sequence>
<evidence type="ECO:0000256" key="1">
    <source>
        <dbReference type="ARBA" id="ARBA00004651"/>
    </source>
</evidence>
<feature type="transmembrane region" description="Helical" evidence="6">
    <location>
        <begin position="52"/>
        <end position="73"/>
    </location>
</feature>
<keyword evidence="3 6" id="KW-0812">Transmembrane</keyword>
<dbReference type="InterPro" id="IPR019264">
    <property type="entry name" value="DUF2179"/>
</dbReference>
<dbReference type="PANTHER" id="PTHR33545:SF10">
    <property type="entry name" value="UPF0750 MEMBRANE PROTEIN YPJC"/>
    <property type="match status" value="1"/>
</dbReference>
<dbReference type="InterPro" id="IPR051461">
    <property type="entry name" value="UPF0750_membrane"/>
</dbReference>
<reference evidence="9 10" key="1">
    <citation type="submission" date="2018-08" db="EMBL/GenBank/DDBJ databases">
        <authorList>
            <person name="Lorentzen P. G. S. M."/>
        </authorList>
    </citation>
    <scope>NUCLEOTIDE SEQUENCE [LARGE SCALE GENOMIC DNA]</scope>
    <source>
        <strain evidence="9 10">CRBO_1381</strain>
    </source>
</reference>
<evidence type="ECO:0000256" key="2">
    <source>
        <dbReference type="ARBA" id="ARBA00022475"/>
    </source>
</evidence>
<dbReference type="Pfam" id="PF10035">
    <property type="entry name" value="DUF2179"/>
    <property type="match status" value="1"/>
</dbReference>
<dbReference type="Gene3D" id="3.30.70.120">
    <property type="match status" value="1"/>
</dbReference>
<dbReference type="Proteomes" id="UP001281024">
    <property type="component" value="Unassembled WGS sequence"/>
</dbReference>
<evidence type="ECO:0000256" key="5">
    <source>
        <dbReference type="ARBA" id="ARBA00023136"/>
    </source>
</evidence>
<dbReference type="CDD" id="cd16380">
    <property type="entry name" value="YitT_C"/>
    <property type="match status" value="1"/>
</dbReference>
<reference evidence="8" key="2">
    <citation type="submission" date="2019-10" db="EMBL/GenBank/DDBJ databases">
        <title>Malate fermentation in French cider.</title>
        <authorList>
            <person name="Cousin F.J."/>
            <person name="Medina Fernandez S."/>
            <person name="Misery B."/>
            <person name="Laplace J.-M."/>
            <person name="Cretenet M."/>
        </authorList>
    </citation>
    <scope>NUCLEOTIDE SEQUENCE</scope>
    <source>
        <strain evidence="8">UCMA15129</strain>
    </source>
</reference>
<feature type="transmembrane region" description="Helical" evidence="6">
    <location>
        <begin position="12"/>
        <end position="32"/>
    </location>
</feature>
<feature type="transmembrane region" description="Helical" evidence="6">
    <location>
        <begin position="80"/>
        <end position="98"/>
    </location>
</feature>
<evidence type="ECO:0000313" key="8">
    <source>
        <dbReference type="EMBL" id="MDV7715815.1"/>
    </source>
</evidence>
<dbReference type="EMBL" id="LR031358">
    <property type="protein sequence ID" value="VDB97835.1"/>
    <property type="molecule type" value="Genomic_DNA"/>
</dbReference>
<protein>
    <submittedName>
        <fullName evidence="8">DUF2179 domain-containing protein</fullName>
    </submittedName>
    <submittedName>
        <fullName evidence="9">Integral inner membrane protein</fullName>
    </submittedName>
</protein>
<dbReference type="PIRSF" id="PIRSF006483">
    <property type="entry name" value="Membrane_protein_YitT"/>
    <property type="match status" value="1"/>
</dbReference>
<proteinExistence type="predicted"/>
<dbReference type="InterPro" id="IPR015867">
    <property type="entry name" value="N-reg_PII/ATP_PRibTrfase_C"/>
</dbReference>
<dbReference type="Proteomes" id="UP000294726">
    <property type="component" value="Chromosome"/>
</dbReference>
<dbReference type="GO" id="GO:0005886">
    <property type="term" value="C:plasma membrane"/>
    <property type="evidence" value="ECO:0007669"/>
    <property type="project" value="UniProtKB-SubCell"/>
</dbReference>
<accession>A0A483BH60</accession>
<evidence type="ECO:0000256" key="4">
    <source>
        <dbReference type="ARBA" id="ARBA00022989"/>
    </source>
</evidence>
<organism evidence="8 11">
    <name type="scientific">Oenococcus oeni</name>
    <name type="common">Leuconostoc oenos</name>
    <dbReference type="NCBI Taxonomy" id="1247"/>
    <lineage>
        <taxon>Bacteria</taxon>
        <taxon>Bacillati</taxon>
        <taxon>Bacillota</taxon>
        <taxon>Bacilli</taxon>
        <taxon>Lactobacillales</taxon>
        <taxon>Lactobacillaceae</taxon>
        <taxon>Oenococcus</taxon>
    </lineage>
</organism>
<evidence type="ECO:0000313" key="9">
    <source>
        <dbReference type="EMBL" id="VDB97835.1"/>
    </source>
</evidence>
<evidence type="ECO:0000259" key="7">
    <source>
        <dbReference type="Pfam" id="PF10035"/>
    </source>
</evidence>
<dbReference type="RefSeq" id="WP_002817345.1">
    <property type="nucleotide sequence ID" value="NZ_CP014324.1"/>
</dbReference>